<evidence type="ECO:0000313" key="3">
    <source>
        <dbReference type="Ensembl" id="ENSANIP00000000343.1"/>
    </source>
</evidence>
<dbReference type="InterPro" id="IPR018378">
    <property type="entry name" value="C-type_lectin_CS"/>
</dbReference>
<evidence type="ECO:0000256" key="1">
    <source>
        <dbReference type="ARBA" id="ARBA00023157"/>
    </source>
</evidence>
<proteinExistence type="predicted"/>
<dbReference type="Pfam" id="PF00059">
    <property type="entry name" value="Lectin_C"/>
    <property type="match status" value="1"/>
</dbReference>
<protein>
    <recommendedName>
        <fullName evidence="2">C-type lectin domain-containing protein</fullName>
    </recommendedName>
</protein>
<evidence type="ECO:0000313" key="4">
    <source>
        <dbReference type="Proteomes" id="UP000694541"/>
    </source>
</evidence>
<dbReference type="PROSITE" id="PS50041">
    <property type="entry name" value="C_TYPE_LECTIN_2"/>
    <property type="match status" value="1"/>
</dbReference>
<dbReference type="SUPFAM" id="SSF56436">
    <property type="entry name" value="C-type lectin-like"/>
    <property type="match status" value="1"/>
</dbReference>
<keyword evidence="1" id="KW-1015">Disulfide bond</keyword>
<dbReference type="PROSITE" id="PS00615">
    <property type="entry name" value="C_TYPE_LECTIN_1"/>
    <property type="match status" value="1"/>
</dbReference>
<dbReference type="SMART" id="SM00034">
    <property type="entry name" value="CLECT"/>
    <property type="match status" value="1"/>
</dbReference>
<dbReference type="Gene3D" id="3.10.100.10">
    <property type="entry name" value="Mannose-Binding Protein A, subunit A"/>
    <property type="match status" value="2"/>
</dbReference>
<accession>A0A8B9LVD8</accession>
<feature type="domain" description="C-type lectin" evidence="2">
    <location>
        <begin position="91"/>
        <end position="179"/>
    </location>
</feature>
<name>A0A8B9LVD8_9AVES</name>
<dbReference type="InterPro" id="IPR016186">
    <property type="entry name" value="C-type_lectin-like/link_sf"/>
</dbReference>
<dbReference type="InterPro" id="IPR050111">
    <property type="entry name" value="C-type_lectin/snaclec_domain"/>
</dbReference>
<dbReference type="PANTHER" id="PTHR22803">
    <property type="entry name" value="MANNOSE, PHOSPHOLIPASE, LECTIN RECEPTOR RELATED"/>
    <property type="match status" value="1"/>
</dbReference>
<dbReference type="Ensembl" id="ENSANIT00000000351.1">
    <property type="protein sequence ID" value="ENSANIP00000000343.1"/>
    <property type="gene ID" value="ENSANIG00000000259.1"/>
</dbReference>
<dbReference type="InterPro" id="IPR016187">
    <property type="entry name" value="CTDL_fold"/>
</dbReference>
<reference evidence="3" key="1">
    <citation type="submission" date="2025-08" db="UniProtKB">
        <authorList>
            <consortium name="Ensembl"/>
        </authorList>
    </citation>
    <scope>IDENTIFICATION</scope>
</reference>
<evidence type="ECO:0000259" key="2">
    <source>
        <dbReference type="PROSITE" id="PS50041"/>
    </source>
</evidence>
<keyword evidence="4" id="KW-1185">Reference proteome</keyword>
<dbReference type="AlphaFoldDB" id="A0A8B9LVD8"/>
<sequence>MDFPPGASQGAFSGKKNEPKLPSIRTVMVRACFELSPLIFLLDKQLSGELKAIHTCGRLPALAYAFSVFFFSHHFPSEIICTRCPAGWQQFDKTCYFFSSTTKPCWLDAKEICADQGAHLVIINSEQEQVSQLLCLKYPFSWRISTPNKDKDQKDCGSIGPGGIWNDDRCSHTNHWICEKSWNC</sequence>
<dbReference type="Proteomes" id="UP000694541">
    <property type="component" value="Unplaced"/>
</dbReference>
<reference evidence="3" key="2">
    <citation type="submission" date="2025-09" db="UniProtKB">
        <authorList>
            <consortium name="Ensembl"/>
        </authorList>
    </citation>
    <scope>IDENTIFICATION</scope>
</reference>
<organism evidence="3 4">
    <name type="scientific">Accipiter nisus</name>
    <name type="common">Eurasian sparrowhawk</name>
    <dbReference type="NCBI Taxonomy" id="211598"/>
    <lineage>
        <taxon>Eukaryota</taxon>
        <taxon>Metazoa</taxon>
        <taxon>Chordata</taxon>
        <taxon>Craniata</taxon>
        <taxon>Vertebrata</taxon>
        <taxon>Euteleostomi</taxon>
        <taxon>Archelosauria</taxon>
        <taxon>Archosauria</taxon>
        <taxon>Dinosauria</taxon>
        <taxon>Saurischia</taxon>
        <taxon>Theropoda</taxon>
        <taxon>Coelurosauria</taxon>
        <taxon>Aves</taxon>
        <taxon>Neognathae</taxon>
        <taxon>Neoaves</taxon>
        <taxon>Telluraves</taxon>
        <taxon>Accipitrimorphae</taxon>
        <taxon>Accipitriformes</taxon>
        <taxon>Accipitridae</taxon>
        <taxon>Accipitrinae</taxon>
        <taxon>Accipiter</taxon>
    </lineage>
</organism>
<dbReference type="InterPro" id="IPR001304">
    <property type="entry name" value="C-type_lectin-like"/>
</dbReference>